<keyword evidence="2 4" id="KW-0238">DNA-binding</keyword>
<evidence type="ECO:0000313" key="6">
    <source>
        <dbReference type="EMBL" id="PYY72479.1"/>
    </source>
</evidence>
<organism evidence="6 7">
    <name type="scientific">Pseudomonas jessenii</name>
    <dbReference type="NCBI Taxonomy" id="77298"/>
    <lineage>
        <taxon>Bacteria</taxon>
        <taxon>Pseudomonadati</taxon>
        <taxon>Pseudomonadota</taxon>
        <taxon>Gammaproteobacteria</taxon>
        <taxon>Pseudomonadales</taxon>
        <taxon>Pseudomonadaceae</taxon>
        <taxon>Pseudomonas</taxon>
    </lineage>
</organism>
<dbReference type="InterPro" id="IPR001647">
    <property type="entry name" value="HTH_TetR"/>
</dbReference>
<dbReference type="Gene3D" id="1.10.10.60">
    <property type="entry name" value="Homeodomain-like"/>
    <property type="match status" value="1"/>
</dbReference>
<dbReference type="Proteomes" id="UP000247437">
    <property type="component" value="Unassembled WGS sequence"/>
</dbReference>
<keyword evidence="3" id="KW-0804">Transcription</keyword>
<evidence type="ECO:0000256" key="4">
    <source>
        <dbReference type="PROSITE-ProRule" id="PRU00335"/>
    </source>
</evidence>
<dbReference type="SUPFAM" id="SSF46689">
    <property type="entry name" value="Homeodomain-like"/>
    <property type="match status" value="1"/>
</dbReference>
<feature type="DNA-binding region" description="H-T-H motif" evidence="4">
    <location>
        <begin position="29"/>
        <end position="48"/>
    </location>
</feature>
<dbReference type="Pfam" id="PF00440">
    <property type="entry name" value="TetR_N"/>
    <property type="match status" value="1"/>
</dbReference>
<dbReference type="PANTHER" id="PTHR30055">
    <property type="entry name" value="HTH-TYPE TRANSCRIPTIONAL REGULATOR RUTR"/>
    <property type="match status" value="1"/>
</dbReference>
<evidence type="ECO:0000259" key="5">
    <source>
        <dbReference type="PROSITE" id="PS50977"/>
    </source>
</evidence>
<dbReference type="InterPro" id="IPR050109">
    <property type="entry name" value="HTH-type_TetR-like_transc_reg"/>
</dbReference>
<reference evidence="6 7" key="1">
    <citation type="journal article" date="2018" name="Appl. Microbiol. Biotechnol.">
        <title>Characterization of the caprolactam degradation pathway in Pseudomonas jessenii using mass spectrometry-based proteomics.</title>
        <authorList>
            <person name="Otzen M."/>
            <person name="Palacio C."/>
            <person name="Janssen D.B."/>
        </authorList>
    </citation>
    <scope>NUCLEOTIDE SEQUENCE [LARGE SCALE GENOMIC DNA]</scope>
    <source>
        <strain evidence="6 7">GO3</strain>
    </source>
</reference>
<dbReference type="EMBL" id="PDLL01000004">
    <property type="protein sequence ID" value="PYY72479.1"/>
    <property type="molecule type" value="Genomic_DNA"/>
</dbReference>
<comment type="caution">
    <text evidence="6">The sequence shown here is derived from an EMBL/GenBank/DDBJ whole genome shotgun (WGS) entry which is preliminary data.</text>
</comment>
<dbReference type="Pfam" id="PF14246">
    <property type="entry name" value="TetR_C_7"/>
    <property type="match status" value="1"/>
</dbReference>
<protein>
    <submittedName>
        <fullName evidence="6">Transcriptional regulator</fullName>
    </submittedName>
</protein>
<evidence type="ECO:0000256" key="3">
    <source>
        <dbReference type="ARBA" id="ARBA00023163"/>
    </source>
</evidence>
<evidence type="ECO:0000313" key="7">
    <source>
        <dbReference type="Proteomes" id="UP000247437"/>
    </source>
</evidence>
<dbReference type="InterPro" id="IPR009057">
    <property type="entry name" value="Homeodomain-like_sf"/>
</dbReference>
<accession>A0A2W0EVW2</accession>
<evidence type="ECO:0000256" key="1">
    <source>
        <dbReference type="ARBA" id="ARBA00023015"/>
    </source>
</evidence>
<dbReference type="AlphaFoldDB" id="A0A2W0EVW2"/>
<dbReference type="PANTHER" id="PTHR30055:SF119">
    <property type="entry name" value="NALC"/>
    <property type="match status" value="1"/>
</dbReference>
<dbReference type="OrthoDB" id="270177at2"/>
<dbReference type="FunFam" id="1.10.10.60:FF:000141">
    <property type="entry name" value="TetR family transcriptional regulator"/>
    <property type="match status" value="1"/>
</dbReference>
<dbReference type="InterPro" id="IPR039536">
    <property type="entry name" value="TetR_C_Proteobacteria"/>
</dbReference>
<keyword evidence="1" id="KW-0805">Transcription regulation</keyword>
<dbReference type="PRINTS" id="PR00455">
    <property type="entry name" value="HTHTETR"/>
</dbReference>
<feature type="domain" description="HTH tetR-type" evidence="5">
    <location>
        <begin position="6"/>
        <end position="66"/>
    </location>
</feature>
<dbReference type="GO" id="GO:0000976">
    <property type="term" value="F:transcription cis-regulatory region binding"/>
    <property type="evidence" value="ECO:0007669"/>
    <property type="project" value="TreeGrafter"/>
</dbReference>
<evidence type="ECO:0000256" key="2">
    <source>
        <dbReference type="ARBA" id="ARBA00023125"/>
    </source>
</evidence>
<name>A0A2W0EVW2_PSEJE</name>
<proteinExistence type="predicted"/>
<dbReference type="GO" id="GO:0003700">
    <property type="term" value="F:DNA-binding transcription factor activity"/>
    <property type="evidence" value="ECO:0007669"/>
    <property type="project" value="TreeGrafter"/>
</dbReference>
<sequence length="211" mass="22847">MRLLSEVKRDAILQAAAKVFQEEGFEAASMAGIAAQIGGSKSTLYRYYSSKEELFAAVSHQAAKKQILPSLEKLLASQNKDLRAMLREFGETSLAVVASESSIKTLRIVISESGRSDIGNLFVEAGPKIAMQLLTEFFKGRMEAGVMRKSDPEVATRHLIALLDSETVFPLLMGVREGLSSAELKDAVHRAIDTFLSGYSAGDSTQSKLGT</sequence>
<gene>
    <name evidence="6" type="ORF">CRX42_00830</name>
</gene>
<dbReference type="RefSeq" id="WP_110656950.1">
    <property type="nucleotide sequence ID" value="NZ_PDLL01000004.1"/>
</dbReference>
<dbReference type="Gene3D" id="1.10.357.10">
    <property type="entry name" value="Tetracycline Repressor, domain 2"/>
    <property type="match status" value="1"/>
</dbReference>
<dbReference type="PROSITE" id="PS50977">
    <property type="entry name" value="HTH_TETR_2"/>
    <property type="match status" value="1"/>
</dbReference>